<protein>
    <submittedName>
        <fullName evidence="4">Aminotransferase class V-fold PLP-dependent enzyme</fullName>
    </submittedName>
</protein>
<organism evidence="4 5">
    <name type="scientific">Asticcacaulis currens</name>
    <dbReference type="NCBI Taxonomy" id="2984210"/>
    <lineage>
        <taxon>Bacteria</taxon>
        <taxon>Pseudomonadati</taxon>
        <taxon>Pseudomonadota</taxon>
        <taxon>Alphaproteobacteria</taxon>
        <taxon>Caulobacterales</taxon>
        <taxon>Caulobacteraceae</taxon>
        <taxon>Asticcacaulis</taxon>
    </lineage>
</organism>
<keyword evidence="2" id="KW-0732">Signal</keyword>
<dbReference type="InterPro" id="IPR015421">
    <property type="entry name" value="PyrdxlP-dep_Trfase_major"/>
</dbReference>
<keyword evidence="1" id="KW-0663">Pyridoxal phosphate</keyword>
<evidence type="ECO:0000313" key="5">
    <source>
        <dbReference type="Proteomes" id="UP001216595"/>
    </source>
</evidence>
<dbReference type="Pfam" id="PF00266">
    <property type="entry name" value="Aminotran_5"/>
    <property type="match status" value="1"/>
</dbReference>
<evidence type="ECO:0000256" key="1">
    <source>
        <dbReference type="ARBA" id="ARBA00022898"/>
    </source>
</evidence>
<feature type="domain" description="Aminotransferase class V" evidence="3">
    <location>
        <begin position="68"/>
        <end position="361"/>
    </location>
</feature>
<dbReference type="EMBL" id="JAQQKW010000004">
    <property type="protein sequence ID" value="MDC7694396.1"/>
    <property type="molecule type" value="Genomic_DNA"/>
</dbReference>
<gene>
    <name evidence="4" type="ORF">PQU94_08890</name>
</gene>
<dbReference type="GO" id="GO:0008483">
    <property type="term" value="F:transaminase activity"/>
    <property type="evidence" value="ECO:0007669"/>
    <property type="project" value="UniProtKB-KW"/>
</dbReference>
<dbReference type="Proteomes" id="UP001216595">
    <property type="component" value="Unassembled WGS sequence"/>
</dbReference>
<dbReference type="Gene3D" id="3.40.640.10">
    <property type="entry name" value="Type I PLP-dependent aspartate aminotransferase-like (Major domain)"/>
    <property type="match status" value="1"/>
</dbReference>
<keyword evidence="4" id="KW-0808">Transferase</keyword>
<dbReference type="PANTHER" id="PTHR43092:SF6">
    <property type="entry name" value="BLR1280 PROTEIN"/>
    <property type="match status" value="1"/>
</dbReference>
<dbReference type="PANTHER" id="PTHR43092">
    <property type="entry name" value="L-CYSTEINE DESULFHYDRASE"/>
    <property type="match status" value="1"/>
</dbReference>
<reference evidence="4 5" key="1">
    <citation type="submission" date="2023-01" db="EMBL/GenBank/DDBJ databases">
        <title>Novel species of the genus Asticcacaulis isolated from rivers.</title>
        <authorList>
            <person name="Lu H."/>
        </authorList>
    </citation>
    <scope>NUCLEOTIDE SEQUENCE [LARGE SCALE GENOMIC DNA]</scope>
    <source>
        <strain evidence="4 5">DXS10W</strain>
    </source>
</reference>
<dbReference type="SUPFAM" id="SSF53383">
    <property type="entry name" value="PLP-dependent transferases"/>
    <property type="match status" value="1"/>
</dbReference>
<feature type="signal peptide" evidence="2">
    <location>
        <begin position="1"/>
        <end position="22"/>
    </location>
</feature>
<sequence>MHRRHLLSAVGALLPATAAAQSAPPALTPPTGAQDEAGWARVAEAFPARPEGLINLEYGAFGQMPRAVEAAFSRYTAQVNQEGAAFTRRGFVPYYLKLRQTIATALNADASEIALTRNATEALHALISGYNRLKPGDAVLMADHDYDSMQTAMQWLKARRGVEVVRLALPHPATYQNLIDTYEQALKTHPAIRMMLLTHVGHRSGLRLPVREIIAMAKARGVDAIVDSAHAWGQSPVDVRAEGFEFAGFNLHKWIGAPVGVGALFIRKDRVEAIDPYMGENVNPRDPVSARVHTGTANFAAQMAAIDALELHTKLGSATVEARLRYLRDLWAEPARALKTIDILTPADPRLHIGITSLRLKADPSPEAHTALTRRLMEAHGLFTVTRTGLDGGACVRVTPGYSSTPADMAKLLSALRAL</sequence>
<name>A0ABT5IDW7_9CAUL</name>
<evidence type="ECO:0000313" key="4">
    <source>
        <dbReference type="EMBL" id="MDC7694396.1"/>
    </source>
</evidence>
<dbReference type="Gene3D" id="3.90.1150.10">
    <property type="entry name" value="Aspartate Aminotransferase, domain 1"/>
    <property type="match status" value="1"/>
</dbReference>
<evidence type="ECO:0000256" key="2">
    <source>
        <dbReference type="SAM" id="SignalP"/>
    </source>
</evidence>
<feature type="chain" id="PRO_5046941102" evidence="2">
    <location>
        <begin position="23"/>
        <end position="419"/>
    </location>
</feature>
<dbReference type="InterPro" id="IPR000192">
    <property type="entry name" value="Aminotrans_V_dom"/>
</dbReference>
<comment type="caution">
    <text evidence="4">The sequence shown here is derived from an EMBL/GenBank/DDBJ whole genome shotgun (WGS) entry which is preliminary data.</text>
</comment>
<dbReference type="InterPro" id="IPR015422">
    <property type="entry name" value="PyrdxlP-dep_Trfase_small"/>
</dbReference>
<accession>A0ABT5IDW7</accession>
<proteinExistence type="predicted"/>
<keyword evidence="5" id="KW-1185">Reference proteome</keyword>
<dbReference type="InterPro" id="IPR015424">
    <property type="entry name" value="PyrdxlP-dep_Trfase"/>
</dbReference>
<keyword evidence="4" id="KW-0032">Aminotransferase</keyword>
<evidence type="ECO:0000259" key="3">
    <source>
        <dbReference type="Pfam" id="PF00266"/>
    </source>
</evidence>
<dbReference type="RefSeq" id="WP_272741105.1">
    <property type="nucleotide sequence ID" value="NZ_JAQQKW010000004.1"/>
</dbReference>